<proteinExistence type="predicted"/>
<dbReference type="GO" id="GO:0005576">
    <property type="term" value="C:extracellular region"/>
    <property type="evidence" value="ECO:0007669"/>
    <property type="project" value="UniProtKB-SubCell"/>
</dbReference>
<gene>
    <name evidence="4" type="ORF">C2869_09355</name>
</gene>
<evidence type="ECO:0000256" key="3">
    <source>
        <dbReference type="ARBA" id="ARBA00023026"/>
    </source>
</evidence>
<dbReference type="Proteomes" id="UP000244441">
    <property type="component" value="Chromosome"/>
</dbReference>
<dbReference type="GO" id="GO:0005737">
    <property type="term" value="C:cytoplasm"/>
    <property type="evidence" value="ECO:0007669"/>
    <property type="project" value="InterPro"/>
</dbReference>
<evidence type="ECO:0000313" key="5">
    <source>
        <dbReference type="Proteomes" id="UP000244441"/>
    </source>
</evidence>
<dbReference type="Pfam" id="PF03534">
    <property type="entry name" value="SpvB"/>
    <property type="match status" value="1"/>
</dbReference>
<dbReference type="SUPFAM" id="SSF69318">
    <property type="entry name" value="Integrin alpha N-terminal domain"/>
    <property type="match status" value="2"/>
</dbReference>
<evidence type="ECO:0000313" key="4">
    <source>
        <dbReference type="EMBL" id="AWB66624.1"/>
    </source>
</evidence>
<dbReference type="InterPro" id="IPR003284">
    <property type="entry name" value="Sal_SpvB"/>
</dbReference>
<evidence type="ECO:0000256" key="1">
    <source>
        <dbReference type="ARBA" id="ARBA00004613"/>
    </source>
</evidence>
<keyword evidence="5" id="KW-1185">Reference proteome</keyword>
<organism evidence="4 5">
    <name type="scientific">Saccharobesus litoralis</name>
    <dbReference type="NCBI Taxonomy" id="2172099"/>
    <lineage>
        <taxon>Bacteria</taxon>
        <taxon>Pseudomonadati</taxon>
        <taxon>Pseudomonadota</taxon>
        <taxon>Gammaproteobacteria</taxon>
        <taxon>Alteromonadales</taxon>
        <taxon>Alteromonadaceae</taxon>
        <taxon>Saccharobesus</taxon>
    </lineage>
</organism>
<evidence type="ECO:0000256" key="2">
    <source>
        <dbReference type="ARBA" id="ARBA00022525"/>
    </source>
</evidence>
<protein>
    <recommendedName>
        <fullName evidence="6">Insecticide toxin TcdB middle/N-terminal domain-containing protein</fullName>
    </recommendedName>
</protein>
<dbReference type="AlphaFoldDB" id="A0A2S0VQZ9"/>
<keyword evidence="2" id="KW-0964">Secreted</keyword>
<comment type="subcellular location">
    <subcellularLocation>
        <location evidence="1">Secreted</location>
    </subcellularLocation>
</comment>
<name>A0A2S0VQZ9_9ALTE</name>
<dbReference type="InterPro" id="IPR028994">
    <property type="entry name" value="Integrin_alpha_N"/>
</dbReference>
<dbReference type="EMBL" id="CP026604">
    <property type="protein sequence ID" value="AWB66624.1"/>
    <property type="molecule type" value="Genomic_DNA"/>
</dbReference>
<evidence type="ECO:0008006" key="6">
    <source>
        <dbReference type="Google" id="ProtNLM"/>
    </source>
</evidence>
<accession>A0A2S0VQZ9</accession>
<reference evidence="4 5" key="1">
    <citation type="submission" date="2018-01" db="EMBL/GenBank/DDBJ databases">
        <title>Genome sequence of a Cantenovulum-like bacteria.</title>
        <authorList>
            <person name="Tan W.R."/>
            <person name="Lau N.-S."/>
            <person name="Go F."/>
            <person name="Amirul A.-A.A."/>
        </authorList>
    </citation>
    <scope>NUCLEOTIDE SEQUENCE [LARGE SCALE GENOMIC DNA]</scope>
    <source>
        <strain evidence="4 5">CCB-QB4</strain>
    </source>
</reference>
<dbReference type="KEGG" id="cate:C2869_09355"/>
<keyword evidence="3" id="KW-0843">Virulence</keyword>
<sequence length="911" mass="101814">MIGLWELTHSPESASDISFTVTNKEQGTYDYRMASLVWATYDFEYGPIETVTSDPSAIQDLPLSNDVPSRFRFPLDSSGSLPNLGEGEFVGTSSGTAAVTQSGAARYSVPIHLPYKKYGINPSLAITYSSRTLNCIAGHGWTLTGLSTITRCDKSFATEKGLAAGSNPRLTAADRLCLDGSKLLLSGAGGAASDAEYWASNATYHIEGDEFTRVVADRYGNYPFIVNRRNGVVERYSGLIQDGASQVYKVWGIDSAYTSAGSGYSVEYLVDNDGSYRPDKINLGVGRIEFDYKNKFSYLNNNQNDGIEVRFENGQRINNESILVGVKTYAASSLAREYQLTHTRSPQTGRYLLESMKECDGTNCTLPLVMEYSNGGSGFVVNEGLNSCLAQMNTPRFNRTEGNLTRHSVDIRQIIDLNQDGYDDLIWTENYEEYWVNELGTPVTRLSGPVTTGYYRNGYWMQYFGTNPGRTKISWTDWHIAWGKSDDSGCGFTFDDDDWALNIPNNWQKSSLPLKRSDFDTSGIFSDGNDRIASLKPFRTENGYALLIQRKKVDTSNYARNRQDDVEIWFPDYQSKLLSDRKVHQTNKKSEAREVPIEYHRGEIHSGHHLIVSDIDKDGLDDFLLQGNNWTLGVDLQHERSDLYGEPLHQGNAFNSPLYSESFLEDINNDGILDVFGLELVRNPEEGPNYNTNIIDYTGHIPSIDGIRLGLISRYTNGSDGIALPRSNARYHMMDLKTPYEIAYDLPSKEPEDKTGFQYYNAYKNLSAGGGLLQTASGLYYVLGDFNGDGLQDYAFHRMPNQNDDVKYFPDNIGSCPIVIIYCKEDEGRWYVKLNNGYGFEDSVDIGITAGHWTNQPAAVFDYNNDGLSDLLYLQDIGLDAGVWRVALAGFIDGKLEFTPTVDLHPNRSSD</sequence>